<dbReference type="Proteomes" id="UP000010878">
    <property type="component" value="Chromosome"/>
</dbReference>
<dbReference type="GeneID" id="14402001"/>
<evidence type="ECO:0000313" key="3">
    <source>
        <dbReference type="Proteomes" id="UP000010878"/>
    </source>
</evidence>
<keyword evidence="1" id="KW-1133">Transmembrane helix</keyword>
<organism evidence="2 3">
    <name type="scientific">Natronococcus occultus SP4</name>
    <dbReference type="NCBI Taxonomy" id="694430"/>
    <lineage>
        <taxon>Archaea</taxon>
        <taxon>Methanobacteriati</taxon>
        <taxon>Methanobacteriota</taxon>
        <taxon>Stenosarchaea group</taxon>
        <taxon>Halobacteria</taxon>
        <taxon>Halobacteriales</taxon>
        <taxon>Natrialbaceae</taxon>
        <taxon>Natronococcus</taxon>
    </lineage>
</organism>
<dbReference type="HOGENOM" id="CLU_1648355_0_0_2"/>
<dbReference type="RefSeq" id="WP_015320190.1">
    <property type="nucleotide sequence ID" value="NC_019974.1"/>
</dbReference>
<evidence type="ECO:0000256" key="1">
    <source>
        <dbReference type="SAM" id="Phobius"/>
    </source>
</evidence>
<keyword evidence="1" id="KW-0472">Membrane</keyword>
<keyword evidence="3" id="KW-1185">Reference proteome</keyword>
<proteinExistence type="predicted"/>
<dbReference type="eggNOG" id="arCOG11419">
    <property type="taxonomic scope" value="Archaea"/>
</dbReference>
<gene>
    <name evidence="2" type="ORF">Natoc_0887</name>
</gene>
<dbReference type="OrthoDB" id="186921at2157"/>
<dbReference type="KEGG" id="nou:Natoc_0887"/>
<keyword evidence="1" id="KW-0812">Transmembrane</keyword>
<accession>L0JVD0</accession>
<protein>
    <submittedName>
        <fullName evidence="2">Uncharacterized protein</fullName>
    </submittedName>
</protein>
<evidence type="ECO:0000313" key="2">
    <source>
        <dbReference type="EMBL" id="AGB36736.1"/>
    </source>
</evidence>
<dbReference type="AlphaFoldDB" id="L0JVD0"/>
<reference evidence="2 3" key="1">
    <citation type="submission" date="2012-11" db="EMBL/GenBank/DDBJ databases">
        <title>FINISHED of Natronococcus occultus SP4, DSM 3396.</title>
        <authorList>
            <consortium name="DOE Joint Genome Institute"/>
            <person name="Eisen J."/>
            <person name="Huntemann M."/>
            <person name="Wei C.-L."/>
            <person name="Han J."/>
            <person name="Detter J.C."/>
            <person name="Han C."/>
            <person name="Tapia R."/>
            <person name="Chen A."/>
            <person name="Kyrpides N."/>
            <person name="Mavromatis K."/>
            <person name="Markowitz V."/>
            <person name="Szeto E."/>
            <person name="Ivanova N."/>
            <person name="Mikhailova N."/>
            <person name="Ovchinnikova G."/>
            <person name="Pagani I."/>
            <person name="Pati A."/>
            <person name="Goodwin L."/>
            <person name="Nordberg H.P."/>
            <person name="Cantor M.N."/>
            <person name="Hua S.X."/>
            <person name="Woyke T."/>
            <person name="Eisen J."/>
            <person name="Klenk H.-P."/>
            <person name="Klenk H.-P."/>
        </authorList>
    </citation>
    <scope>NUCLEOTIDE SEQUENCE [LARGE SCALE GENOMIC DNA]</scope>
    <source>
        <strain evidence="2 3">SP4</strain>
    </source>
</reference>
<dbReference type="EMBL" id="CP003929">
    <property type="protein sequence ID" value="AGB36736.1"/>
    <property type="molecule type" value="Genomic_DNA"/>
</dbReference>
<feature type="transmembrane region" description="Helical" evidence="1">
    <location>
        <begin position="106"/>
        <end position="129"/>
    </location>
</feature>
<feature type="transmembrane region" description="Helical" evidence="1">
    <location>
        <begin position="21"/>
        <end position="41"/>
    </location>
</feature>
<name>L0JVD0_9EURY</name>
<feature type="transmembrane region" description="Helical" evidence="1">
    <location>
        <begin position="53"/>
        <end position="70"/>
    </location>
</feature>
<sequence length="153" mass="16234">MTRTPLDRCRDEDGDWITPSGRVGEFLVLLVGLPLFAWFAAGDLGGLAPGESWLALAVGVWAGFAYAILFREWLLAAVPDELGGWTVVSLATGGFGLSVLEVVHLAAPTVLFVLAAGTTVLVVSLLRLVSPLHDGMEPQRRGVEPPASADLER</sequence>
<feature type="transmembrane region" description="Helical" evidence="1">
    <location>
        <begin position="82"/>
        <end position="100"/>
    </location>
</feature>